<evidence type="ECO:0000256" key="9">
    <source>
        <dbReference type="ARBA" id="ARBA00023315"/>
    </source>
</evidence>
<dbReference type="GO" id="GO:0007007">
    <property type="term" value="P:inner mitochondrial membrane organization"/>
    <property type="evidence" value="ECO:0007669"/>
    <property type="project" value="TreeGrafter"/>
</dbReference>
<evidence type="ECO:0000256" key="13">
    <source>
        <dbReference type="RuleBase" id="RU365062"/>
    </source>
</evidence>
<evidence type="ECO:0000256" key="3">
    <source>
        <dbReference type="ARBA" id="ARBA00022679"/>
    </source>
</evidence>
<proteinExistence type="inferred from homology"/>
<feature type="transmembrane region" description="Helical" evidence="13">
    <location>
        <begin position="31"/>
        <end position="54"/>
    </location>
</feature>
<keyword evidence="8 13" id="KW-0472">Membrane</keyword>
<dbReference type="Proteomes" id="UP001431783">
    <property type="component" value="Unassembled WGS sequence"/>
</dbReference>
<evidence type="ECO:0000256" key="8">
    <source>
        <dbReference type="ARBA" id="ARBA00023136"/>
    </source>
</evidence>
<dbReference type="SUPFAM" id="SSF69593">
    <property type="entry name" value="Glycerol-3-phosphate (1)-acyltransferase"/>
    <property type="match status" value="1"/>
</dbReference>
<dbReference type="PANTHER" id="PTHR12497:SF0">
    <property type="entry name" value="TAFAZZIN"/>
    <property type="match status" value="1"/>
</dbReference>
<organism evidence="15 16">
    <name type="scientific">Henosepilachna vigintioctopunctata</name>
    <dbReference type="NCBI Taxonomy" id="420089"/>
    <lineage>
        <taxon>Eukaryota</taxon>
        <taxon>Metazoa</taxon>
        <taxon>Ecdysozoa</taxon>
        <taxon>Arthropoda</taxon>
        <taxon>Hexapoda</taxon>
        <taxon>Insecta</taxon>
        <taxon>Pterygota</taxon>
        <taxon>Neoptera</taxon>
        <taxon>Endopterygota</taxon>
        <taxon>Coleoptera</taxon>
        <taxon>Polyphaga</taxon>
        <taxon>Cucujiformia</taxon>
        <taxon>Coccinelloidea</taxon>
        <taxon>Coccinellidae</taxon>
        <taxon>Epilachninae</taxon>
        <taxon>Epilachnini</taxon>
        <taxon>Henosepilachna</taxon>
    </lineage>
</organism>
<evidence type="ECO:0000256" key="10">
    <source>
        <dbReference type="ARBA" id="ARBA00024323"/>
    </source>
</evidence>
<evidence type="ECO:0000256" key="2">
    <source>
        <dbReference type="ARBA" id="ARBA00010524"/>
    </source>
</evidence>
<keyword evidence="13" id="KW-0812">Transmembrane</keyword>
<evidence type="ECO:0000256" key="5">
    <source>
        <dbReference type="ARBA" id="ARBA00022792"/>
    </source>
</evidence>
<name>A0AAW1THN2_9CUCU</name>
<dbReference type="InterPro" id="IPR002123">
    <property type="entry name" value="Plipid/glycerol_acylTrfase"/>
</dbReference>
<keyword evidence="9" id="KW-0012">Acyltransferase</keyword>
<dbReference type="PANTHER" id="PTHR12497">
    <property type="entry name" value="TAZ PROTEIN TAFAZZIN"/>
    <property type="match status" value="1"/>
</dbReference>
<dbReference type="SMART" id="SM00563">
    <property type="entry name" value="PlsC"/>
    <property type="match status" value="1"/>
</dbReference>
<sequence>MPVKVNSIKNKINMVYDINWIFPNLRNQSRLWTIASTITVAAVGIFSKILIGWLNKTQVHNIRTLTALLDKRPKDVPLITVSNHHSCFDDPGIWGTLGWRHLLKPSLMRWSLAAHDICFTCWQHASFFALGKCIPVVRGAGVYQEAVDYCIELLAAGNWVHVFPEGKVNMTKEHMRFKWGIGRMIFESPITPVIVPIWHIGMDDVLPNEPPYYLHLRKKITFNYGEPIYLSEMVKSLKERKATDVEARKEITDYLQQELEKLRIKTEELHRKNHC</sequence>
<dbReference type="GO" id="GO:0035965">
    <property type="term" value="P:cardiolipin acyl-chain remodeling"/>
    <property type="evidence" value="ECO:0007669"/>
    <property type="project" value="TreeGrafter"/>
</dbReference>
<accession>A0AAW1THN2</accession>
<keyword evidence="7" id="KW-0496">Mitochondrion</keyword>
<comment type="catalytic activity">
    <reaction evidence="11">
        <text>1'-[1,2-diacyl-sn-glycero-3-phospho],3'-[1-acyl-sn-glycero-3-phospho]-glycerol + a 1,2-diacyl-sn-glycero-3-phosphocholine = a cardiolipin + a 1-acyl-sn-glycero-3-phosphocholine</text>
        <dbReference type="Rhea" id="RHEA:33731"/>
        <dbReference type="ChEBI" id="CHEBI:57643"/>
        <dbReference type="ChEBI" id="CHEBI:58168"/>
        <dbReference type="ChEBI" id="CHEBI:62237"/>
        <dbReference type="ChEBI" id="CHEBI:64743"/>
    </reaction>
    <physiologicalReaction direction="left-to-right" evidence="11">
        <dbReference type="Rhea" id="RHEA:33732"/>
    </physiologicalReaction>
    <physiologicalReaction direction="right-to-left" evidence="11">
        <dbReference type="Rhea" id="RHEA:33733"/>
    </physiologicalReaction>
</comment>
<keyword evidence="13" id="KW-1133">Transmembrane helix</keyword>
<protein>
    <recommendedName>
        <fullName evidence="13">Tafazzin family protein</fullName>
    </recommendedName>
</protein>
<comment type="caution">
    <text evidence="15">The sequence shown here is derived from an EMBL/GenBank/DDBJ whole genome shotgun (WGS) entry which is preliminary data.</text>
</comment>
<reference evidence="15 16" key="1">
    <citation type="submission" date="2023-03" db="EMBL/GenBank/DDBJ databases">
        <title>Genome insight into feeding habits of ladybird beetles.</title>
        <authorList>
            <person name="Li H.-S."/>
            <person name="Huang Y.-H."/>
            <person name="Pang H."/>
        </authorList>
    </citation>
    <scope>NUCLEOTIDE SEQUENCE [LARGE SCALE GENOMIC DNA]</scope>
    <source>
        <strain evidence="15">SYSU_2023b</strain>
        <tissue evidence="15">Whole body</tissue>
    </source>
</reference>
<evidence type="ECO:0000256" key="1">
    <source>
        <dbReference type="ARBA" id="ARBA00004137"/>
    </source>
</evidence>
<evidence type="ECO:0000256" key="6">
    <source>
        <dbReference type="ARBA" id="ARBA00023098"/>
    </source>
</evidence>
<feature type="domain" description="Phospholipid/glycerol acyltransferase" evidence="14">
    <location>
        <begin position="78"/>
        <end position="202"/>
    </location>
</feature>
<gene>
    <name evidence="15" type="ORF">WA026_002888</name>
</gene>
<dbReference type="InterPro" id="IPR000872">
    <property type="entry name" value="Tafazzin"/>
</dbReference>
<dbReference type="PRINTS" id="PR00979">
    <property type="entry name" value="TAFAZZIN"/>
</dbReference>
<keyword evidence="16" id="KW-1185">Reference proteome</keyword>
<dbReference type="CDD" id="cd07989">
    <property type="entry name" value="LPLAT_AGPAT-like"/>
    <property type="match status" value="1"/>
</dbReference>
<dbReference type="AlphaFoldDB" id="A0AAW1THN2"/>
<dbReference type="Pfam" id="PF01553">
    <property type="entry name" value="Acyltransferase"/>
    <property type="match status" value="1"/>
</dbReference>
<dbReference type="GO" id="GO:0005741">
    <property type="term" value="C:mitochondrial outer membrane"/>
    <property type="evidence" value="ECO:0007669"/>
    <property type="project" value="UniProtKB-SubCell"/>
</dbReference>
<evidence type="ECO:0000259" key="14">
    <source>
        <dbReference type="SMART" id="SM00563"/>
    </source>
</evidence>
<dbReference type="GO" id="GO:0047184">
    <property type="term" value="F:1-acylglycerophosphocholine O-acyltransferase activity"/>
    <property type="evidence" value="ECO:0007669"/>
    <property type="project" value="TreeGrafter"/>
</dbReference>
<dbReference type="GO" id="GO:0005743">
    <property type="term" value="C:mitochondrial inner membrane"/>
    <property type="evidence" value="ECO:0007669"/>
    <property type="project" value="UniProtKB-SubCell"/>
</dbReference>
<comment type="similarity">
    <text evidence="2 13">Belongs to the taffazin family.</text>
</comment>
<keyword evidence="3" id="KW-0808">Transferase</keyword>
<evidence type="ECO:0000256" key="4">
    <source>
        <dbReference type="ARBA" id="ARBA00022787"/>
    </source>
</evidence>
<evidence type="ECO:0000313" key="16">
    <source>
        <dbReference type="Proteomes" id="UP001431783"/>
    </source>
</evidence>
<evidence type="ECO:0000256" key="7">
    <source>
        <dbReference type="ARBA" id="ARBA00023128"/>
    </source>
</evidence>
<dbReference type="EMBL" id="JARQZJ010000001">
    <property type="protein sequence ID" value="KAK9869134.1"/>
    <property type="molecule type" value="Genomic_DNA"/>
</dbReference>
<evidence type="ECO:0000256" key="11">
    <source>
        <dbReference type="ARBA" id="ARBA00047906"/>
    </source>
</evidence>
<evidence type="ECO:0000256" key="12">
    <source>
        <dbReference type="ARBA" id="ARBA00049543"/>
    </source>
</evidence>
<comment type="catalytic activity">
    <reaction evidence="12">
        <text>1,2-di-(9Z-octadecenoyl)-sn-glycero-3-phosphocholine + 1-hexadecanoyl-sn-glycero-3-phosphocholine = 1-hexadecanoyl-2-(9Z-octadecenoyl)-sn-glycero-3-phosphocholine + 1-(9Z-octadecenoyl)-sn-glycero-3-phosphocholine</text>
        <dbReference type="Rhea" id="RHEA:43816"/>
        <dbReference type="ChEBI" id="CHEBI:28610"/>
        <dbReference type="ChEBI" id="CHEBI:72998"/>
        <dbReference type="ChEBI" id="CHEBI:73001"/>
        <dbReference type="ChEBI" id="CHEBI:74669"/>
    </reaction>
    <physiologicalReaction direction="left-to-right" evidence="12">
        <dbReference type="Rhea" id="RHEA:43817"/>
    </physiologicalReaction>
    <physiologicalReaction direction="right-to-left" evidence="12">
        <dbReference type="Rhea" id="RHEA:43818"/>
    </physiologicalReaction>
</comment>
<evidence type="ECO:0000313" key="15">
    <source>
        <dbReference type="EMBL" id="KAK9869134.1"/>
    </source>
</evidence>
<comment type="subcellular location">
    <subcellularLocation>
        <location evidence="1">Mitochondrion inner membrane</location>
        <topology evidence="1">Peripheral membrane protein</topology>
        <orientation evidence="1">Intermembrane side</orientation>
    </subcellularLocation>
    <subcellularLocation>
        <location evidence="10">Mitochondrion outer membrane</location>
        <topology evidence="10">Peripheral membrane protein</topology>
        <orientation evidence="10">Intermembrane side</orientation>
    </subcellularLocation>
</comment>
<keyword evidence="6" id="KW-0443">Lipid metabolism</keyword>
<keyword evidence="5" id="KW-0999">Mitochondrion inner membrane</keyword>
<keyword evidence="4" id="KW-1000">Mitochondrion outer membrane</keyword>